<feature type="domain" description="Signal transduction histidine kinase subgroup 3 dimerisation and phosphoacceptor" evidence="10">
    <location>
        <begin position="106"/>
        <end position="170"/>
    </location>
</feature>
<evidence type="ECO:0000256" key="3">
    <source>
        <dbReference type="ARBA" id="ARBA00022553"/>
    </source>
</evidence>
<dbReference type="Proteomes" id="UP000183810">
    <property type="component" value="Chromosome"/>
</dbReference>
<organism evidence="11 12">
    <name type="scientific">Nocardia mangyaensis</name>
    <dbReference type="NCBI Taxonomy" id="2213200"/>
    <lineage>
        <taxon>Bacteria</taxon>
        <taxon>Bacillati</taxon>
        <taxon>Actinomycetota</taxon>
        <taxon>Actinomycetes</taxon>
        <taxon>Mycobacteriales</taxon>
        <taxon>Nocardiaceae</taxon>
        <taxon>Nocardia</taxon>
    </lineage>
</organism>
<dbReference type="EMBL" id="CP018082">
    <property type="protein sequence ID" value="APE37531.1"/>
    <property type="molecule type" value="Genomic_DNA"/>
</dbReference>
<comment type="catalytic activity">
    <reaction evidence="1">
        <text>ATP + protein L-histidine = ADP + protein N-phospho-L-histidine.</text>
        <dbReference type="EC" id="2.7.13.3"/>
    </reaction>
</comment>
<dbReference type="AlphaFoldDB" id="A0A1J0VZP3"/>
<feature type="region of interest" description="Disordered" evidence="9">
    <location>
        <begin position="274"/>
        <end position="309"/>
    </location>
</feature>
<dbReference type="EC" id="2.7.13.3" evidence="2"/>
<evidence type="ECO:0000256" key="6">
    <source>
        <dbReference type="ARBA" id="ARBA00022777"/>
    </source>
</evidence>
<feature type="compositionally biased region" description="Basic and acidic residues" evidence="9">
    <location>
        <begin position="362"/>
        <end position="372"/>
    </location>
</feature>
<dbReference type="GO" id="GO:0000155">
    <property type="term" value="F:phosphorelay sensor kinase activity"/>
    <property type="evidence" value="ECO:0007669"/>
    <property type="project" value="InterPro"/>
</dbReference>
<evidence type="ECO:0000256" key="1">
    <source>
        <dbReference type="ARBA" id="ARBA00000085"/>
    </source>
</evidence>
<accession>A0A1J0VZP3</accession>
<dbReference type="Gene3D" id="1.20.5.1930">
    <property type="match status" value="1"/>
</dbReference>
<dbReference type="InterPro" id="IPR050482">
    <property type="entry name" value="Sensor_HK_TwoCompSys"/>
</dbReference>
<evidence type="ECO:0000256" key="8">
    <source>
        <dbReference type="ARBA" id="ARBA00023012"/>
    </source>
</evidence>
<evidence type="ECO:0000313" key="12">
    <source>
        <dbReference type="Proteomes" id="UP000183810"/>
    </source>
</evidence>
<evidence type="ECO:0000256" key="4">
    <source>
        <dbReference type="ARBA" id="ARBA00022679"/>
    </source>
</evidence>
<proteinExistence type="predicted"/>
<dbReference type="KEGG" id="nsl:BOX37_30415"/>
<keyword evidence="7" id="KW-0067">ATP-binding</keyword>
<keyword evidence="3" id="KW-0597">Phosphoprotein</keyword>
<dbReference type="InterPro" id="IPR036890">
    <property type="entry name" value="HATPase_C_sf"/>
</dbReference>
<keyword evidence="4" id="KW-0808">Transferase</keyword>
<dbReference type="GO" id="GO:0016020">
    <property type="term" value="C:membrane"/>
    <property type="evidence" value="ECO:0007669"/>
    <property type="project" value="InterPro"/>
</dbReference>
<dbReference type="RefSeq" id="WP_071930696.1">
    <property type="nucleotide sequence ID" value="NZ_CP018082.1"/>
</dbReference>
<evidence type="ECO:0000256" key="7">
    <source>
        <dbReference type="ARBA" id="ARBA00022840"/>
    </source>
</evidence>
<dbReference type="Gene3D" id="3.30.565.10">
    <property type="entry name" value="Histidine kinase-like ATPase, C-terminal domain"/>
    <property type="match status" value="1"/>
</dbReference>
<sequence>MGARTRRRGPLLTHSGNLFTYTAAAAVDPTSGYGFAVLTNSAALHDDTYEILSGLVALSRGEDPEIPGGGRQWTEGVLALIAAGQDRVAQLEQEQALIAERVTLRERTRIAAEMHDSLGHELALIAVQAGALELSPDLPSTYQAAAQRLRESAVMATDRLRGTVAVLRDTGSAPNLPHDESVTALVERAEAAGMAVCLKRSEPWKPLPPLIDRAIYRVVQESLTNAARPAPGAPITVALGATPTAAIVTVANPATHSIADDALLRSVAFYPAATDPTAPRSRQPMRRGPSPRPAPATHATTSARIAGRPRRRAVAAHRMRATAPPAVDWRGCANRPGSWVGACRRGSRRGHSWCGRSSHWRRCSDDHPGAAR</sequence>
<dbReference type="InterPro" id="IPR011712">
    <property type="entry name" value="Sig_transdc_His_kin_sub3_dim/P"/>
</dbReference>
<evidence type="ECO:0000256" key="9">
    <source>
        <dbReference type="SAM" id="MobiDB-lite"/>
    </source>
</evidence>
<evidence type="ECO:0000259" key="10">
    <source>
        <dbReference type="Pfam" id="PF07730"/>
    </source>
</evidence>
<dbReference type="PANTHER" id="PTHR24421:SF10">
    <property type="entry name" value="NITRATE_NITRITE SENSOR PROTEIN NARQ"/>
    <property type="match status" value="1"/>
</dbReference>
<evidence type="ECO:0000256" key="2">
    <source>
        <dbReference type="ARBA" id="ARBA00012438"/>
    </source>
</evidence>
<evidence type="ECO:0000256" key="5">
    <source>
        <dbReference type="ARBA" id="ARBA00022741"/>
    </source>
</evidence>
<feature type="region of interest" description="Disordered" evidence="9">
    <location>
        <begin position="344"/>
        <end position="372"/>
    </location>
</feature>
<gene>
    <name evidence="11" type="ORF">BOX37_30415</name>
</gene>
<dbReference type="OrthoDB" id="227596at2"/>
<name>A0A1J0VZP3_9NOCA</name>
<dbReference type="GO" id="GO:0046983">
    <property type="term" value="F:protein dimerization activity"/>
    <property type="evidence" value="ECO:0007669"/>
    <property type="project" value="InterPro"/>
</dbReference>
<keyword evidence="5" id="KW-0547">Nucleotide-binding</keyword>
<evidence type="ECO:0000313" key="11">
    <source>
        <dbReference type="EMBL" id="APE37531.1"/>
    </source>
</evidence>
<dbReference type="Pfam" id="PF07730">
    <property type="entry name" value="HisKA_3"/>
    <property type="match status" value="1"/>
</dbReference>
<keyword evidence="12" id="KW-1185">Reference proteome</keyword>
<keyword evidence="6" id="KW-0418">Kinase</keyword>
<dbReference type="PANTHER" id="PTHR24421">
    <property type="entry name" value="NITRATE/NITRITE SENSOR PROTEIN NARX-RELATED"/>
    <property type="match status" value="1"/>
</dbReference>
<keyword evidence="8" id="KW-0902">Two-component regulatory system</keyword>
<dbReference type="GO" id="GO:0005524">
    <property type="term" value="F:ATP binding"/>
    <property type="evidence" value="ECO:0007669"/>
    <property type="project" value="UniProtKB-KW"/>
</dbReference>
<protein>
    <recommendedName>
        <fullName evidence="2">histidine kinase</fullName>
        <ecNumber evidence="2">2.7.13.3</ecNumber>
    </recommendedName>
</protein>
<reference evidence="11" key="1">
    <citation type="submission" date="2016-11" db="EMBL/GenBank/DDBJ databases">
        <authorList>
            <person name="Jaros S."/>
            <person name="Januszkiewicz K."/>
            <person name="Wedrychowicz H."/>
        </authorList>
    </citation>
    <scope>NUCLEOTIDE SEQUENCE [LARGE SCALE GENOMIC DNA]</scope>
    <source>
        <strain evidence="11">Y48</strain>
    </source>
</reference>